<name>A0A1E7EPQ2_9STRA</name>
<dbReference type="Proteomes" id="UP000095751">
    <property type="component" value="Unassembled WGS sequence"/>
</dbReference>
<dbReference type="AlphaFoldDB" id="A0A1E7EPQ2"/>
<evidence type="ECO:0000313" key="2">
    <source>
        <dbReference type="Proteomes" id="UP000095751"/>
    </source>
</evidence>
<dbReference type="KEGG" id="fcy:FRACYDRAFT_250190"/>
<dbReference type="InParanoid" id="A0A1E7EPQ2"/>
<sequence length="156" mass="18352">MTPVINNSMSNNDTSISNRKRKVHFSNAVNITEIHTHRDYTTQERTSIWYTGDEYSKFKRLKKIWMLLDDDVDVDVDVDADNNRILHVATTDDRGCSSSWTLSDRHAEHHIRTHDKFWKETKVDSMPTKADISFDIIKDPRERWEKQPLKFASTLT</sequence>
<gene>
    <name evidence="1" type="ORF">FRACYDRAFT_250190</name>
</gene>
<keyword evidence="2" id="KW-1185">Reference proteome</keyword>
<dbReference type="EMBL" id="KV784382">
    <property type="protein sequence ID" value="OEU07970.1"/>
    <property type="molecule type" value="Genomic_DNA"/>
</dbReference>
<reference evidence="1 2" key="1">
    <citation type="submission" date="2016-09" db="EMBL/GenBank/DDBJ databases">
        <title>Extensive genetic diversity and differential bi-allelic expression allows diatom success in the polar Southern Ocean.</title>
        <authorList>
            <consortium name="DOE Joint Genome Institute"/>
            <person name="Mock T."/>
            <person name="Otillar R.P."/>
            <person name="Strauss J."/>
            <person name="Dupont C."/>
            <person name="Frickenhaus S."/>
            <person name="Maumus F."/>
            <person name="Mcmullan M."/>
            <person name="Sanges R."/>
            <person name="Schmutz J."/>
            <person name="Toseland A."/>
            <person name="Valas R."/>
            <person name="Veluchamy A."/>
            <person name="Ward B.J."/>
            <person name="Allen A."/>
            <person name="Barry K."/>
            <person name="Falciatore A."/>
            <person name="Ferrante M."/>
            <person name="Fortunato A.E."/>
            <person name="Gloeckner G."/>
            <person name="Gruber A."/>
            <person name="Hipkin R."/>
            <person name="Janech M."/>
            <person name="Kroth P."/>
            <person name="Leese F."/>
            <person name="Lindquist E."/>
            <person name="Lyon B.R."/>
            <person name="Martin J."/>
            <person name="Mayer C."/>
            <person name="Parker M."/>
            <person name="Quesneville H."/>
            <person name="Raymond J."/>
            <person name="Uhlig C."/>
            <person name="Valentin K.U."/>
            <person name="Worden A.Z."/>
            <person name="Armbrust E.V."/>
            <person name="Bowler C."/>
            <person name="Green B."/>
            <person name="Moulton V."/>
            <person name="Van Oosterhout C."/>
            <person name="Grigoriev I."/>
        </authorList>
    </citation>
    <scope>NUCLEOTIDE SEQUENCE [LARGE SCALE GENOMIC DNA]</scope>
    <source>
        <strain evidence="1 2">CCMP1102</strain>
    </source>
</reference>
<proteinExistence type="predicted"/>
<organism evidence="1 2">
    <name type="scientific">Fragilariopsis cylindrus CCMP1102</name>
    <dbReference type="NCBI Taxonomy" id="635003"/>
    <lineage>
        <taxon>Eukaryota</taxon>
        <taxon>Sar</taxon>
        <taxon>Stramenopiles</taxon>
        <taxon>Ochrophyta</taxon>
        <taxon>Bacillariophyta</taxon>
        <taxon>Bacillariophyceae</taxon>
        <taxon>Bacillariophycidae</taxon>
        <taxon>Bacillariales</taxon>
        <taxon>Bacillariaceae</taxon>
        <taxon>Fragilariopsis</taxon>
    </lineage>
</organism>
<accession>A0A1E7EPQ2</accession>
<evidence type="ECO:0000313" key="1">
    <source>
        <dbReference type="EMBL" id="OEU07970.1"/>
    </source>
</evidence>
<protein>
    <submittedName>
        <fullName evidence="1">Uncharacterized protein</fullName>
    </submittedName>
</protein>